<dbReference type="EMBL" id="MGFH01000015">
    <property type="protein sequence ID" value="OGM08395.1"/>
    <property type="molecule type" value="Genomic_DNA"/>
</dbReference>
<dbReference type="Proteomes" id="UP000178735">
    <property type="component" value="Unassembled WGS sequence"/>
</dbReference>
<dbReference type="AlphaFoldDB" id="A0A1F7X255"/>
<comment type="caution">
    <text evidence="1">The sequence shown here is derived from an EMBL/GenBank/DDBJ whole genome shotgun (WGS) entry which is preliminary data.</text>
</comment>
<name>A0A1F7X255_9BACT</name>
<protein>
    <submittedName>
        <fullName evidence="1">Uncharacterized protein</fullName>
    </submittedName>
</protein>
<evidence type="ECO:0000313" key="2">
    <source>
        <dbReference type="Proteomes" id="UP000178735"/>
    </source>
</evidence>
<reference evidence="1 2" key="1">
    <citation type="journal article" date="2016" name="Nat. Commun.">
        <title>Thousands of microbial genomes shed light on interconnected biogeochemical processes in an aquifer system.</title>
        <authorList>
            <person name="Anantharaman K."/>
            <person name="Brown C.T."/>
            <person name="Hug L.A."/>
            <person name="Sharon I."/>
            <person name="Castelle C.J."/>
            <person name="Probst A.J."/>
            <person name="Thomas B.C."/>
            <person name="Singh A."/>
            <person name="Wilkins M.J."/>
            <person name="Karaoz U."/>
            <person name="Brodie E.L."/>
            <person name="Williams K.H."/>
            <person name="Hubbard S.S."/>
            <person name="Banfield J.F."/>
        </authorList>
    </citation>
    <scope>NUCLEOTIDE SEQUENCE [LARGE SCALE GENOMIC DNA]</scope>
</reference>
<organism evidence="1 2">
    <name type="scientific">Candidatus Wallbacteria bacterium GWC2_49_35</name>
    <dbReference type="NCBI Taxonomy" id="1817813"/>
    <lineage>
        <taxon>Bacteria</taxon>
        <taxon>Candidatus Walliibacteriota</taxon>
    </lineage>
</organism>
<accession>A0A1F7X255</accession>
<sequence>MEFKCDIISSMRIIHCFKMKKVWNEPAAAIRRGILAAVFILVFVSCIACRFPAAAKEDGRSSDYTGLKSAIDSALSRPSEREVITGIKEACAGLDSIEAELTAFEIFFIIQKREECPKRFSEFEKLLETAGDEYLKSYYSQLALLYSSFVNHALGSEVLTAKERAVAPAHKIELTGLLRYKYLASIEAAKKDAAARKTSADFISYLEKKCGWREDGVASGGSETGEKIAAAFKTAASDGRLMKLIGRRYLLTLMVYKSVSSYGDAQSKKKAAKLVKDNFPRKLFEICFPAGISE</sequence>
<evidence type="ECO:0000313" key="1">
    <source>
        <dbReference type="EMBL" id="OGM08395.1"/>
    </source>
</evidence>
<gene>
    <name evidence="1" type="ORF">A2008_07595</name>
</gene>
<proteinExistence type="predicted"/>